<dbReference type="InterPro" id="IPR036095">
    <property type="entry name" value="PTS_EIIB-like_sf"/>
</dbReference>
<sequence>MARAFKILSACGSGIATSSHVATSIRQGMADRGVNVEVRTCGVNEMSGLIDNVKPTIIVSTTSLESVRNVGDIKVMSGVPLLTGIGKNQFFDEMEGYLKSIS</sequence>
<dbReference type="GO" id="GO:0009401">
    <property type="term" value="P:phosphoenolpyruvate-dependent sugar phosphotransferase system"/>
    <property type="evidence" value="ECO:0007669"/>
    <property type="project" value="InterPro"/>
</dbReference>
<proteinExistence type="predicted"/>
<keyword evidence="1" id="KW-0808">Transferase</keyword>
<keyword evidence="4" id="KW-1185">Reference proteome</keyword>
<evidence type="ECO:0000256" key="1">
    <source>
        <dbReference type="ARBA" id="ARBA00022679"/>
    </source>
</evidence>
<dbReference type="SUPFAM" id="SSF52794">
    <property type="entry name" value="PTS system IIB component-like"/>
    <property type="match status" value="1"/>
</dbReference>
<dbReference type="RefSeq" id="WP_137329563.1">
    <property type="nucleotide sequence ID" value="NZ_CP040058.1"/>
</dbReference>
<name>A0A4P8IH61_9FIRM</name>
<accession>A0A4P8IH61</accession>
<dbReference type="Pfam" id="PF02302">
    <property type="entry name" value="PTS_IIB"/>
    <property type="match status" value="1"/>
</dbReference>
<dbReference type="GO" id="GO:0008982">
    <property type="term" value="F:protein-N(PI)-phosphohistidine-sugar phosphotransferase activity"/>
    <property type="evidence" value="ECO:0007669"/>
    <property type="project" value="InterPro"/>
</dbReference>
<dbReference type="InterPro" id="IPR003501">
    <property type="entry name" value="PTS_EIIB_2/3"/>
</dbReference>
<evidence type="ECO:0000313" key="4">
    <source>
        <dbReference type="Proteomes" id="UP000298653"/>
    </source>
</evidence>
<dbReference type="KEGG" id="arf:AR1Y2_2857"/>
<dbReference type="OrthoDB" id="6505030at2"/>
<dbReference type="AlphaFoldDB" id="A0A4P8IH61"/>
<protein>
    <recommendedName>
        <fullName evidence="2">Phosphotransferase system EIIB component type 2/3 domain-containing protein</fullName>
    </recommendedName>
</protein>
<evidence type="ECO:0000313" key="3">
    <source>
        <dbReference type="EMBL" id="QCP36311.1"/>
    </source>
</evidence>
<feature type="domain" description="Phosphotransferase system EIIB component type 2/3" evidence="2">
    <location>
        <begin position="6"/>
        <end position="84"/>
    </location>
</feature>
<dbReference type="Proteomes" id="UP000298653">
    <property type="component" value="Chromosome"/>
</dbReference>
<reference evidence="3 4" key="1">
    <citation type="submission" date="2019-05" db="EMBL/GenBank/DDBJ databases">
        <title>Complete genome sequencing of Anaerostipes rhamnosivorans.</title>
        <authorList>
            <person name="Bui T.P.N."/>
            <person name="de Vos W.M."/>
        </authorList>
    </citation>
    <scope>NUCLEOTIDE SEQUENCE [LARGE SCALE GENOMIC DNA]</scope>
    <source>
        <strain evidence="3 4">1y2</strain>
    </source>
</reference>
<evidence type="ECO:0000259" key="2">
    <source>
        <dbReference type="Pfam" id="PF02302"/>
    </source>
</evidence>
<gene>
    <name evidence="3" type="ORF">AR1Y2_2857</name>
</gene>
<dbReference type="EMBL" id="CP040058">
    <property type="protein sequence ID" value="QCP36311.1"/>
    <property type="molecule type" value="Genomic_DNA"/>
</dbReference>
<organism evidence="3 4">
    <name type="scientific">Anaerostipes rhamnosivorans</name>
    <dbReference type="NCBI Taxonomy" id="1229621"/>
    <lineage>
        <taxon>Bacteria</taxon>
        <taxon>Bacillati</taxon>
        <taxon>Bacillota</taxon>
        <taxon>Clostridia</taxon>
        <taxon>Lachnospirales</taxon>
        <taxon>Lachnospiraceae</taxon>
        <taxon>Anaerostipes</taxon>
    </lineage>
</organism>
<dbReference type="Gene3D" id="3.40.50.2300">
    <property type="match status" value="1"/>
</dbReference>